<evidence type="ECO:0000256" key="1">
    <source>
        <dbReference type="SAM" id="MobiDB-lite"/>
    </source>
</evidence>
<protein>
    <submittedName>
        <fullName evidence="2">Uncharacterized protein</fullName>
    </submittedName>
</protein>
<feature type="compositionally biased region" description="Basic and acidic residues" evidence="1">
    <location>
        <begin position="1"/>
        <end position="17"/>
    </location>
</feature>
<proteinExistence type="predicted"/>
<name>A0ABP0UV02_9BRYO</name>
<gene>
    <name evidence="2" type="ORF">CSSPTR1EN2_LOCUS20331</name>
</gene>
<dbReference type="Proteomes" id="UP001497512">
    <property type="component" value="Chromosome 7"/>
</dbReference>
<evidence type="ECO:0000313" key="2">
    <source>
        <dbReference type="EMBL" id="CAK9231152.1"/>
    </source>
</evidence>
<dbReference type="EMBL" id="OZ019899">
    <property type="protein sequence ID" value="CAK9231152.1"/>
    <property type="molecule type" value="Genomic_DNA"/>
</dbReference>
<accession>A0ABP0UV02</accession>
<sequence length="176" mass="19735">MQRPDSRANDRDDDGTQKHVPGNLDAMDESSSLYQTDTTEQTVARESESDSDSNEDSNDETQLVGSVEGESDFGDTELEKLDDEDFHQEIQDDPNTQHGMAETAEKRPKGGQIRYYNRWQQLELVLAAQELSEIGGCEDGPTTKGDKVEMKGSDIWQDATYLALLREGMLPEMIEL</sequence>
<keyword evidence="3" id="KW-1185">Reference proteome</keyword>
<feature type="compositionally biased region" description="Acidic residues" evidence="1">
    <location>
        <begin position="69"/>
        <end position="86"/>
    </location>
</feature>
<feature type="compositionally biased region" description="Polar residues" evidence="1">
    <location>
        <begin position="29"/>
        <end position="42"/>
    </location>
</feature>
<reference evidence="2" key="1">
    <citation type="submission" date="2024-02" db="EMBL/GenBank/DDBJ databases">
        <authorList>
            <consortium name="ELIXIR-Norway"/>
            <consortium name="Elixir Norway"/>
        </authorList>
    </citation>
    <scope>NUCLEOTIDE SEQUENCE</scope>
</reference>
<evidence type="ECO:0000313" key="3">
    <source>
        <dbReference type="Proteomes" id="UP001497512"/>
    </source>
</evidence>
<feature type="compositionally biased region" description="Acidic residues" evidence="1">
    <location>
        <begin position="49"/>
        <end position="59"/>
    </location>
</feature>
<feature type="region of interest" description="Disordered" evidence="1">
    <location>
        <begin position="1"/>
        <end position="112"/>
    </location>
</feature>
<organism evidence="2 3">
    <name type="scientific">Sphagnum troendelagicum</name>
    <dbReference type="NCBI Taxonomy" id="128251"/>
    <lineage>
        <taxon>Eukaryota</taxon>
        <taxon>Viridiplantae</taxon>
        <taxon>Streptophyta</taxon>
        <taxon>Embryophyta</taxon>
        <taxon>Bryophyta</taxon>
        <taxon>Sphagnophytina</taxon>
        <taxon>Sphagnopsida</taxon>
        <taxon>Sphagnales</taxon>
        <taxon>Sphagnaceae</taxon>
        <taxon>Sphagnum</taxon>
    </lineage>
</organism>